<evidence type="ECO:0000313" key="23">
    <source>
        <dbReference type="EMBL" id="MVN21177.1"/>
    </source>
</evidence>
<comment type="subunit">
    <text evidence="16">Monomer and homodimer. Part of the essential Sec protein translocation apparatus which comprises SecA, SecYEG and auxiliary proteins SecDF. Other proteins may also be involved.</text>
</comment>
<comment type="catalytic activity">
    <reaction evidence="16">
        <text>ATP + H2O + cellular proteinSide 1 = ADP + phosphate + cellular proteinSide 2.</text>
        <dbReference type="EC" id="7.4.2.8"/>
    </reaction>
</comment>
<comment type="cofactor">
    <cofactor evidence="1">
        <name>Zn(2+)</name>
        <dbReference type="ChEBI" id="CHEBI:29105"/>
    </cofactor>
</comment>
<dbReference type="GO" id="GO:0005524">
    <property type="term" value="F:ATP binding"/>
    <property type="evidence" value="ECO:0007669"/>
    <property type="project" value="UniProtKB-UniRule"/>
</dbReference>
<dbReference type="InterPro" id="IPR011116">
    <property type="entry name" value="SecA_Wing/Scaffold"/>
</dbReference>
<feature type="coiled-coil region" evidence="18">
    <location>
        <begin position="50"/>
        <end position="77"/>
    </location>
</feature>
<dbReference type="InterPro" id="IPR011130">
    <property type="entry name" value="SecA_preprotein_X-link_dom"/>
</dbReference>
<dbReference type="NCBIfam" id="NF009536">
    <property type="entry name" value="PRK12901.1"/>
    <property type="match status" value="1"/>
</dbReference>
<dbReference type="InterPro" id="IPR020937">
    <property type="entry name" value="SecA_CS"/>
</dbReference>
<evidence type="ECO:0000256" key="12">
    <source>
        <dbReference type="ARBA" id="ARBA00022927"/>
    </source>
</evidence>
<dbReference type="GO" id="GO:0065002">
    <property type="term" value="P:intracellular protein transmembrane transport"/>
    <property type="evidence" value="ECO:0007669"/>
    <property type="project" value="UniProtKB-UniRule"/>
</dbReference>
<dbReference type="SUPFAM" id="SSF81886">
    <property type="entry name" value="Helical scaffold and wing domains of SecA"/>
    <property type="match status" value="1"/>
</dbReference>
<sequence>MLGFISKLFGNKSERDVKGVQPLVEKIKAEFSKLDQISNDELRAKTLDFKARIKAGLEKTDAQIQAAKDEVENDQTLEVNRKVELYTEIDKLEKDRNTELEAILMEILPEAFAVVKETAKRLANNKTLEVTATDFDRELAAYKKNVLISGNKAIHHNTWIAAGNEVTWNMVHYDVQLIGGIVLHQGKIAEMATGEGKTLVATLPAYLNALAGQGVHIVTVNDYLARRDSEWMGPLYEFHGLSVDCIDRHEPNSEERRNAYLADITFGTNNEFGFDYLRDNMTRSPEELVQRKLHYAMVDEVDSVLIDDARTPLIISGPVPRGDEHEFYDLKPRIERLVNAQKSYITTKLNEAKKQIAENKSGVDEGGLALLRAHRGLPKNKALIKFLSESGIKQVLNKTENYYMQDQNKEMPKVDAELFFVIDEKNNQVELTEKGIELITTSGEDPHFFVMPDVGTEVAEIEKSSLSSEEKVAKKDELMRDFSIKSERIHSVNQLLKAYTLFERDTEYILDDGKVKIVDEQTGRVLDGRRYSDGLHQAIEAKENVKVEDASQTFATVTLQNYFRMYHKLCGMTGTAVTEAGEFWEIYKLDVVEIPTNTPASREDRQDLVYRTIREKYNAVADEIVALTKAGRPVLVGTTSVEISELLSRMLKLRGIKHNVLNAKMHQKEADIVAEAGKASTVTIATNMAGRGTDIKLGEGVKEVGGLAIVGTERHESRRVDRQLRGRSGRQGDPGSSQFFVSLEDDLMRLFGSERISGLMVRMGIEDGEVIQHSMITKSIERAQKKVEENNFGIRKRLLEYDDVMNSQRTVIYTRRKNALFGERLDVDLNNTIFDVAEDVVTEFKDANNFEGFQLEMIRLFSVDTAITHDEFASKTNQVLVETAFHEITDYYKRKSEAIAKQAYPVLKDVFDTRGNMIENIIVPFTDGVHGIQVAVPLQKAVENEGHEVVKSFEKNVVLTFIDDAWKEHLREMDELKQSVQNAVYEQKDPLLVYKFEAFELFRQMLSNVNKEIVSFLFKGGIPVQQQPEEIREARPEPKMDLRQMRTTKPQLVHETNGVPDEDTRELQKPTPVKVEPKIGRNDPCPCGSGKKYKNCHGIGTA</sequence>
<feature type="region of interest" description="Disordered" evidence="19">
    <location>
        <begin position="1053"/>
        <end position="1102"/>
    </location>
</feature>
<dbReference type="InterPro" id="IPR036670">
    <property type="entry name" value="SecA_X-link_sf"/>
</dbReference>
<dbReference type="PROSITE" id="PS51196">
    <property type="entry name" value="SECA_MOTOR_DEAD"/>
    <property type="match status" value="1"/>
</dbReference>
<feature type="binding site" evidence="16">
    <location>
        <position position="176"/>
    </location>
    <ligand>
        <name>ATP</name>
        <dbReference type="ChEBI" id="CHEBI:30616"/>
    </ligand>
</feature>
<name>A0A7K1SVA5_9SPHI</name>
<dbReference type="RefSeq" id="WP_157565672.1">
    <property type="nucleotide sequence ID" value="NZ_WPIK01000005.1"/>
</dbReference>
<dbReference type="PROSITE" id="PS51194">
    <property type="entry name" value="HELICASE_CTER"/>
    <property type="match status" value="1"/>
</dbReference>
<keyword evidence="12 16" id="KW-0653">Protein transport</keyword>
<feature type="binding site" evidence="16">
    <location>
        <position position="694"/>
    </location>
    <ligand>
        <name>ATP</name>
        <dbReference type="ChEBI" id="CHEBI:30616"/>
    </ligand>
</feature>
<feature type="domain" description="SecA family profile" evidence="22">
    <location>
        <begin position="2"/>
        <end position="772"/>
    </location>
</feature>
<keyword evidence="5 16" id="KW-1003">Cell membrane</keyword>
<dbReference type="GO" id="GO:0017038">
    <property type="term" value="P:protein import"/>
    <property type="evidence" value="ECO:0007669"/>
    <property type="project" value="InterPro"/>
</dbReference>
<dbReference type="Pfam" id="PF02810">
    <property type="entry name" value="SEC-C"/>
    <property type="match status" value="1"/>
</dbReference>
<dbReference type="GO" id="GO:0046872">
    <property type="term" value="F:metal ion binding"/>
    <property type="evidence" value="ECO:0007669"/>
    <property type="project" value="UniProtKB-KW"/>
</dbReference>
<dbReference type="Pfam" id="PF01043">
    <property type="entry name" value="SecA_PP_bind"/>
    <property type="match status" value="1"/>
</dbReference>
<evidence type="ECO:0000259" key="20">
    <source>
        <dbReference type="PROSITE" id="PS51192"/>
    </source>
</evidence>
<dbReference type="InterPro" id="IPR011115">
    <property type="entry name" value="SecA_DEAD"/>
</dbReference>
<keyword evidence="18" id="KW-0175">Coiled coil</keyword>
<evidence type="ECO:0000256" key="11">
    <source>
        <dbReference type="ARBA" id="ARBA00022840"/>
    </source>
</evidence>
<evidence type="ECO:0000256" key="7">
    <source>
        <dbReference type="ARBA" id="ARBA00022519"/>
    </source>
</evidence>
<proteinExistence type="inferred from homology"/>
<reference evidence="23 24" key="1">
    <citation type="submission" date="2019-12" db="EMBL/GenBank/DDBJ databases">
        <title>Mucilaginibacter sp. HMF7410 genome sequencing and assembly.</title>
        <authorList>
            <person name="Kang H."/>
            <person name="Cha I."/>
            <person name="Kim H."/>
            <person name="Joh K."/>
        </authorList>
    </citation>
    <scope>NUCLEOTIDE SEQUENCE [LARGE SCALE GENOMIC DNA]</scope>
    <source>
        <strain evidence="23 24">HMF7410</strain>
    </source>
</reference>
<evidence type="ECO:0000259" key="21">
    <source>
        <dbReference type="PROSITE" id="PS51194"/>
    </source>
</evidence>
<evidence type="ECO:0000256" key="19">
    <source>
        <dbReference type="SAM" id="MobiDB-lite"/>
    </source>
</evidence>
<dbReference type="GO" id="GO:0043952">
    <property type="term" value="P:protein transport by the Sec complex"/>
    <property type="evidence" value="ECO:0007669"/>
    <property type="project" value="TreeGrafter"/>
</dbReference>
<evidence type="ECO:0000256" key="8">
    <source>
        <dbReference type="ARBA" id="ARBA00022723"/>
    </source>
</evidence>
<evidence type="ECO:0000256" key="14">
    <source>
        <dbReference type="ARBA" id="ARBA00023010"/>
    </source>
</evidence>
<dbReference type="CDD" id="cd18803">
    <property type="entry name" value="SF2_C_secA"/>
    <property type="match status" value="1"/>
</dbReference>
<dbReference type="CDD" id="cd17928">
    <property type="entry name" value="DEXDc_SecA"/>
    <property type="match status" value="1"/>
</dbReference>
<evidence type="ECO:0000256" key="9">
    <source>
        <dbReference type="ARBA" id="ARBA00022741"/>
    </source>
</evidence>
<dbReference type="InterPro" id="IPR036266">
    <property type="entry name" value="SecA_Wing/Scaffold_sf"/>
</dbReference>
<dbReference type="GO" id="GO:0031522">
    <property type="term" value="C:cell envelope Sec protein transport complex"/>
    <property type="evidence" value="ECO:0007669"/>
    <property type="project" value="TreeGrafter"/>
</dbReference>
<dbReference type="GO" id="GO:0005829">
    <property type="term" value="C:cytosol"/>
    <property type="evidence" value="ECO:0007669"/>
    <property type="project" value="TreeGrafter"/>
</dbReference>
<dbReference type="SMART" id="SM00958">
    <property type="entry name" value="SecA_PP_bind"/>
    <property type="match status" value="1"/>
</dbReference>
<evidence type="ECO:0000256" key="6">
    <source>
        <dbReference type="ARBA" id="ARBA00022490"/>
    </source>
</evidence>
<feature type="binding site" evidence="16">
    <location>
        <begin position="194"/>
        <end position="198"/>
    </location>
    <ligand>
        <name>ATP</name>
        <dbReference type="ChEBI" id="CHEBI:30616"/>
    </ligand>
</feature>
<organism evidence="23 24">
    <name type="scientific">Mucilaginibacter arboris</name>
    <dbReference type="NCBI Taxonomy" id="2682090"/>
    <lineage>
        <taxon>Bacteria</taxon>
        <taxon>Pseudomonadati</taxon>
        <taxon>Bacteroidota</taxon>
        <taxon>Sphingobacteriia</taxon>
        <taxon>Sphingobacteriales</taxon>
        <taxon>Sphingobacteriaceae</taxon>
        <taxon>Mucilaginibacter</taxon>
    </lineage>
</organism>
<evidence type="ECO:0000313" key="24">
    <source>
        <dbReference type="Proteomes" id="UP000462014"/>
    </source>
</evidence>
<evidence type="ECO:0000256" key="5">
    <source>
        <dbReference type="ARBA" id="ARBA00022475"/>
    </source>
</evidence>
<dbReference type="InterPro" id="IPR027417">
    <property type="entry name" value="P-loop_NTPase"/>
</dbReference>
<keyword evidence="10" id="KW-0862">Zinc</keyword>
<dbReference type="InterPro" id="IPR000185">
    <property type="entry name" value="SecA"/>
</dbReference>
<comment type="similarity">
    <text evidence="3 16 17">Belongs to the SecA family.</text>
</comment>
<evidence type="ECO:0000256" key="13">
    <source>
        <dbReference type="ARBA" id="ARBA00022967"/>
    </source>
</evidence>
<dbReference type="EC" id="7.4.2.8" evidence="16"/>
<feature type="region of interest" description="Disordered" evidence="19">
    <location>
        <begin position="718"/>
        <end position="737"/>
    </location>
</feature>
<protein>
    <recommendedName>
        <fullName evidence="16 17">Protein translocase subunit SecA</fullName>
        <ecNumber evidence="16">7.4.2.8</ecNumber>
    </recommendedName>
</protein>
<feature type="domain" description="Helicase C-terminal" evidence="21">
    <location>
        <begin position="612"/>
        <end position="788"/>
    </location>
</feature>
<dbReference type="GO" id="GO:0005886">
    <property type="term" value="C:plasma membrane"/>
    <property type="evidence" value="ECO:0007669"/>
    <property type="project" value="UniProtKB-SubCell"/>
</dbReference>
<evidence type="ECO:0000256" key="10">
    <source>
        <dbReference type="ARBA" id="ARBA00022833"/>
    </source>
</evidence>
<evidence type="ECO:0000256" key="3">
    <source>
        <dbReference type="ARBA" id="ARBA00007650"/>
    </source>
</evidence>
<keyword evidence="24" id="KW-1185">Reference proteome</keyword>
<evidence type="ECO:0000256" key="16">
    <source>
        <dbReference type="HAMAP-Rule" id="MF_01382"/>
    </source>
</evidence>
<dbReference type="Gene3D" id="3.40.50.300">
    <property type="entry name" value="P-loop containing nucleotide triphosphate hydrolases"/>
    <property type="match status" value="2"/>
</dbReference>
<dbReference type="Gene3D" id="1.10.3060.10">
    <property type="entry name" value="Helical scaffold and wing domains of SecA"/>
    <property type="match status" value="1"/>
</dbReference>
<keyword evidence="9 16" id="KW-0547">Nucleotide-binding</keyword>
<evidence type="ECO:0000256" key="17">
    <source>
        <dbReference type="RuleBase" id="RU003874"/>
    </source>
</evidence>
<keyword evidence="14 16" id="KW-0811">Translocation</keyword>
<dbReference type="AlphaFoldDB" id="A0A7K1SVA5"/>
<evidence type="ECO:0000256" key="15">
    <source>
        <dbReference type="ARBA" id="ARBA00023136"/>
    </source>
</evidence>
<evidence type="ECO:0000256" key="2">
    <source>
        <dbReference type="ARBA" id="ARBA00004496"/>
    </source>
</evidence>
<keyword evidence="13 16" id="KW-1278">Translocase</keyword>
<dbReference type="InterPro" id="IPR014018">
    <property type="entry name" value="SecA_motor_DEAD"/>
</dbReference>
<dbReference type="PROSITE" id="PS51192">
    <property type="entry name" value="HELICASE_ATP_BIND_1"/>
    <property type="match status" value="1"/>
</dbReference>
<keyword evidence="7" id="KW-0997">Cell inner membrane</keyword>
<evidence type="ECO:0000256" key="1">
    <source>
        <dbReference type="ARBA" id="ARBA00001947"/>
    </source>
</evidence>
<dbReference type="GO" id="GO:0006605">
    <property type="term" value="P:protein targeting"/>
    <property type="evidence" value="ECO:0007669"/>
    <property type="project" value="UniProtKB-UniRule"/>
</dbReference>
<dbReference type="SUPFAM" id="SSF52540">
    <property type="entry name" value="P-loop containing nucleoside triphosphate hydrolases"/>
    <property type="match status" value="2"/>
</dbReference>
<dbReference type="Pfam" id="PF07516">
    <property type="entry name" value="SecA_SW"/>
    <property type="match status" value="1"/>
</dbReference>
<evidence type="ECO:0000256" key="18">
    <source>
        <dbReference type="SAM" id="Coils"/>
    </source>
</evidence>
<dbReference type="PRINTS" id="PR00906">
    <property type="entry name" value="SECA"/>
</dbReference>
<dbReference type="InterPro" id="IPR001650">
    <property type="entry name" value="Helicase_C-like"/>
</dbReference>
<accession>A0A7K1SVA5</accession>
<dbReference type="InterPro" id="IPR044722">
    <property type="entry name" value="SecA_SF2_C"/>
</dbReference>
<dbReference type="Pfam" id="PF21090">
    <property type="entry name" value="P-loop_SecA"/>
    <property type="match status" value="1"/>
</dbReference>
<dbReference type="EMBL" id="WPIK01000005">
    <property type="protein sequence ID" value="MVN21177.1"/>
    <property type="molecule type" value="Genomic_DNA"/>
</dbReference>
<dbReference type="FunFam" id="3.40.50.300:FF:000246">
    <property type="entry name" value="Preprotein translocase subunit SecA"/>
    <property type="match status" value="1"/>
</dbReference>
<dbReference type="InterPro" id="IPR004027">
    <property type="entry name" value="SEC_C_motif"/>
</dbReference>
<dbReference type="GO" id="GO:0008564">
    <property type="term" value="F:protein-exporting ATPase activity"/>
    <property type="evidence" value="ECO:0007669"/>
    <property type="project" value="UniProtKB-EC"/>
</dbReference>
<dbReference type="PANTHER" id="PTHR30612:SF0">
    <property type="entry name" value="CHLOROPLAST PROTEIN-TRANSPORTING ATPASE"/>
    <property type="match status" value="1"/>
</dbReference>
<keyword evidence="15 16" id="KW-0472">Membrane</keyword>
<dbReference type="SUPFAM" id="SSF81767">
    <property type="entry name" value="Pre-protein crosslinking domain of SecA"/>
    <property type="match status" value="1"/>
</dbReference>
<evidence type="ECO:0000256" key="4">
    <source>
        <dbReference type="ARBA" id="ARBA00022448"/>
    </source>
</evidence>
<dbReference type="SMART" id="SM00957">
    <property type="entry name" value="SecA_DEAD"/>
    <property type="match status" value="1"/>
</dbReference>
<comment type="function">
    <text evidence="16">Part of the Sec protein translocase complex. Interacts with the SecYEG preprotein conducting channel. Has a central role in coupling the hydrolysis of ATP to the transfer of proteins into and across the cell membrane, serving as an ATP-driven molecular motor driving the stepwise translocation of polypeptide chains across the membrane.</text>
</comment>
<keyword evidence="8" id="KW-0479">Metal-binding</keyword>
<dbReference type="NCBIfam" id="TIGR00963">
    <property type="entry name" value="secA"/>
    <property type="match status" value="1"/>
</dbReference>
<comment type="caution">
    <text evidence="23">The sequence shown here is derived from an EMBL/GenBank/DDBJ whole genome shotgun (WGS) entry which is preliminary data.</text>
</comment>
<evidence type="ECO:0000259" key="22">
    <source>
        <dbReference type="PROSITE" id="PS51196"/>
    </source>
</evidence>
<dbReference type="Proteomes" id="UP000462014">
    <property type="component" value="Unassembled WGS sequence"/>
</dbReference>
<dbReference type="PROSITE" id="PS01312">
    <property type="entry name" value="SECA"/>
    <property type="match status" value="1"/>
</dbReference>
<keyword evidence="6 16" id="KW-0963">Cytoplasm</keyword>
<gene>
    <name evidence="16 23" type="primary">secA</name>
    <name evidence="23" type="ORF">GO621_06475</name>
</gene>
<keyword evidence="4 16" id="KW-0813">Transport</keyword>
<feature type="domain" description="Helicase ATP-binding" evidence="20">
    <location>
        <begin position="178"/>
        <end position="337"/>
    </location>
</feature>
<dbReference type="InterPro" id="IPR014001">
    <property type="entry name" value="Helicase_ATP-bd"/>
</dbReference>
<dbReference type="HAMAP" id="MF_01382">
    <property type="entry name" value="SecA"/>
    <property type="match status" value="1"/>
</dbReference>
<keyword evidence="11 16" id="KW-0067">ATP-binding</keyword>
<dbReference type="Pfam" id="PF07517">
    <property type="entry name" value="SecA_DEAD"/>
    <property type="match status" value="1"/>
</dbReference>
<comment type="subcellular location">
    <subcellularLocation>
        <location evidence="16">Cell membrane</location>
        <topology evidence="16">Peripheral membrane protein</topology>
        <orientation evidence="16">Cytoplasmic side</orientation>
    </subcellularLocation>
    <subcellularLocation>
        <location evidence="2 16">Cytoplasm</location>
    </subcellularLocation>
    <text evidence="16">Distribution is 50-50.</text>
</comment>
<dbReference type="Gene3D" id="3.90.1440.10">
    <property type="entry name" value="SecA, preprotein cross-linking domain"/>
    <property type="match status" value="1"/>
</dbReference>
<dbReference type="PANTHER" id="PTHR30612">
    <property type="entry name" value="SECA INNER MEMBRANE COMPONENT OF SEC PROTEIN SECRETION SYSTEM"/>
    <property type="match status" value="1"/>
</dbReference>
<dbReference type="FunFam" id="3.40.50.300:FF:000694">
    <property type="entry name" value="Preprotein translocase subunit SecA"/>
    <property type="match status" value="1"/>
</dbReference>